<sequence length="200" mass="21914">MIHTTGMSTTLHAASLSGAMNSSNTSSSMSMPMMTPWLHLGGGDAVLFQQWKPVSPAAIAGVCVGLLLFAVLDRLLAALRRLMEGHWQKRLVLVVIPISMALNILETFSRLALTGERDESVATPLLDSFKSLGRKDEGIDLPRPLAKQTTMTSASRLIMTMISPTELYRGLLYGLQALTTYILMLTAMCDFFPQSFRFDS</sequence>
<dbReference type="Proteomes" id="UP000824881">
    <property type="component" value="Unassembled WGS sequence"/>
</dbReference>
<evidence type="ECO:0000313" key="2">
    <source>
        <dbReference type="Proteomes" id="UP000824881"/>
    </source>
</evidence>
<organism evidence="1 2">
    <name type="scientific">Pleurotus cornucopiae</name>
    <name type="common">Cornucopia mushroom</name>
    <dbReference type="NCBI Taxonomy" id="5321"/>
    <lineage>
        <taxon>Eukaryota</taxon>
        <taxon>Fungi</taxon>
        <taxon>Dikarya</taxon>
        <taxon>Basidiomycota</taxon>
        <taxon>Agaricomycotina</taxon>
        <taxon>Agaricomycetes</taxon>
        <taxon>Agaricomycetidae</taxon>
        <taxon>Agaricales</taxon>
        <taxon>Pleurotineae</taxon>
        <taxon>Pleurotaceae</taxon>
        <taxon>Pleurotus</taxon>
    </lineage>
</organism>
<protein>
    <submittedName>
        <fullName evidence="1">Uncharacterized protein</fullName>
    </submittedName>
</protein>
<keyword evidence="2" id="KW-1185">Reference proteome</keyword>
<accession>A0ACB7IYK1</accession>
<comment type="caution">
    <text evidence="1">The sequence shown here is derived from an EMBL/GenBank/DDBJ whole genome shotgun (WGS) entry which is preliminary data.</text>
</comment>
<name>A0ACB7IYK1_PLECO</name>
<gene>
    <name evidence="1" type="ORF">CCMSSC00406_0008951</name>
</gene>
<proteinExistence type="predicted"/>
<dbReference type="EMBL" id="WQMT02000005">
    <property type="protein sequence ID" value="KAG9223347.1"/>
    <property type="molecule type" value="Genomic_DNA"/>
</dbReference>
<reference evidence="1 2" key="1">
    <citation type="journal article" date="2021" name="Appl. Environ. Microbiol.">
        <title>Genetic linkage and physical mapping for an oyster mushroom Pleurotus cornucopiae and QTL analysis for the trait cap color.</title>
        <authorList>
            <person name="Zhang Y."/>
            <person name="Gao W."/>
            <person name="Sonnenberg A."/>
            <person name="Chen Q."/>
            <person name="Zhang J."/>
            <person name="Huang C."/>
        </authorList>
    </citation>
    <scope>NUCLEOTIDE SEQUENCE [LARGE SCALE GENOMIC DNA]</scope>
    <source>
        <strain evidence="1">CCMSSC00406</strain>
    </source>
</reference>
<evidence type="ECO:0000313" key="1">
    <source>
        <dbReference type="EMBL" id="KAG9223347.1"/>
    </source>
</evidence>